<dbReference type="PROSITE" id="PS50012">
    <property type="entry name" value="RCC1_3"/>
    <property type="match status" value="4"/>
</dbReference>
<dbReference type="Proteomes" id="UP000014500">
    <property type="component" value="Unassembled WGS sequence"/>
</dbReference>
<dbReference type="EC" id="3.1.1.7" evidence="2"/>
<dbReference type="InterPro" id="IPR019819">
    <property type="entry name" value="Carboxylesterase_B_CS"/>
</dbReference>
<dbReference type="InterPro" id="IPR058923">
    <property type="entry name" value="RCC1-like_dom"/>
</dbReference>
<dbReference type="eggNOG" id="KOG4389">
    <property type="taxonomic scope" value="Eukaryota"/>
</dbReference>
<dbReference type="STRING" id="126957.T1IZ19"/>
<name>T1IZ19_STRMM</name>
<dbReference type="GO" id="GO:0005615">
    <property type="term" value="C:extracellular space"/>
    <property type="evidence" value="ECO:0007669"/>
    <property type="project" value="TreeGrafter"/>
</dbReference>
<feature type="repeat" description="RCC1" evidence="12">
    <location>
        <begin position="112"/>
        <end position="164"/>
    </location>
</feature>
<dbReference type="PANTHER" id="PTHR43918:SF12">
    <property type="entry name" value="ACETYLCHOLINESTERASE 1"/>
    <property type="match status" value="1"/>
</dbReference>
<dbReference type="eggNOG" id="KOG1426">
    <property type="taxonomic scope" value="Eukaryota"/>
</dbReference>
<evidence type="ECO:0000256" key="1">
    <source>
        <dbReference type="ARBA" id="ARBA00005964"/>
    </source>
</evidence>
<dbReference type="CDD" id="cd18498">
    <property type="entry name" value="BACK_RCBTB1_2"/>
    <property type="match status" value="1"/>
</dbReference>
<evidence type="ECO:0000256" key="10">
    <source>
        <dbReference type="ARBA" id="ARBA00048484"/>
    </source>
</evidence>
<dbReference type="GO" id="GO:0003990">
    <property type="term" value="F:acetylcholinesterase activity"/>
    <property type="evidence" value="ECO:0007669"/>
    <property type="project" value="UniProtKB-EC"/>
</dbReference>
<protein>
    <recommendedName>
        <fullName evidence="2">acetylcholinesterase</fullName>
        <ecNumber evidence="2">3.1.1.7</ecNumber>
    </recommendedName>
</protein>
<evidence type="ECO:0000256" key="9">
    <source>
        <dbReference type="ARBA" id="ARBA00037263"/>
    </source>
</evidence>
<dbReference type="GO" id="GO:0005886">
    <property type="term" value="C:plasma membrane"/>
    <property type="evidence" value="ECO:0007669"/>
    <property type="project" value="TreeGrafter"/>
</dbReference>
<keyword evidence="8" id="KW-0325">Glycoprotein</keyword>
<dbReference type="Pfam" id="PF00135">
    <property type="entry name" value="COesterase"/>
    <property type="match status" value="1"/>
</dbReference>
<dbReference type="InterPro" id="IPR009091">
    <property type="entry name" value="RCC1/BLIP-II"/>
</dbReference>
<dbReference type="GO" id="GO:0019695">
    <property type="term" value="P:choline metabolic process"/>
    <property type="evidence" value="ECO:0007669"/>
    <property type="project" value="TreeGrafter"/>
</dbReference>
<dbReference type="Gene3D" id="2.130.10.30">
    <property type="entry name" value="Regulator of chromosome condensation 1/beta-lactamase-inhibitor protein II"/>
    <property type="match status" value="2"/>
</dbReference>
<dbReference type="ESTHER" id="strmm-t1iz19">
    <property type="family name" value="ACHE"/>
</dbReference>
<reference evidence="14" key="2">
    <citation type="submission" date="2015-02" db="UniProtKB">
        <authorList>
            <consortium name="EnsemblMetazoa"/>
        </authorList>
    </citation>
    <scope>IDENTIFICATION</scope>
</reference>
<evidence type="ECO:0000256" key="5">
    <source>
        <dbReference type="ARBA" id="ARBA00022801"/>
    </source>
</evidence>
<keyword evidence="4" id="KW-0677">Repeat</keyword>
<evidence type="ECO:0000256" key="11">
    <source>
        <dbReference type="PIRSR" id="PIRSR600997-1"/>
    </source>
</evidence>
<feature type="repeat" description="RCC1" evidence="12">
    <location>
        <begin position="165"/>
        <end position="217"/>
    </location>
</feature>
<sequence>MLSCVRDSTFQVRYDSKTKMDLEKWPIFSLLKPCFISTIRIACVFGSSGNEALVITVDDDVFALGSNCSSCLGLGDSHGRLEPFKVEALCRKFIKGVAYGSGPHCLAYNEFGELYSWGHNGYGQLGNGTTNQVLVPNLVTINLIGKKIVEVSCGSHHSLARTSDGELYAWGQNNCGQVGSGTTTNQSTPRKVTAGINGKNVVAIACGQTSSMAVLDNGEVFGWGYNGNGQLGLGNNVNQTNPCRVVNLQNVVITQIACGYAHTMALSDEGTVFAWGANSYGQLGTGNKANLVVPEKIGEEIGRVVEIACSHYNHISAAVTQMSKVYMWGQCRGQSVVSSTETPFHSLHDVFACFASPAVTWRPMKLDDVPITRVTDSLKLAFNDAETSDVKFKIQGQLIHVHKAILKIRCEHFRSMFQDHWEEDGKDTVEISQFSFPVYNAFLQYLYTDTVDLPPEEAIGLLDLANSYCEQQLKRQCERIIKQGITVENAAMLYAAARKYEAEDLEEFCFRFSMNHMTAIAQTEAFRKLEEQTLKTFIVKAAQNVFEVAPKLWKPWDVRDHESIDTFMIKREISEAKDKRSAGPRRNMAAGPRRREKLSSYRSLLLLVTIALVNASWTEEEEDPLLVLTTKGWVRGVTLNAVTGKKVDAWLGIPYAKPPLGYLRFRHPRPKEQWSGVWNATKLPNTCCQVNDTYFGDFPGSMMWNPNTPVSEDCLYINVWAPRPRPSRATVMVWIYGGGFFSGSSTLEIYDPKVLVSEENVVVVSMQYRVASLGFLFLDRKDVPGNAGLFDQLLALQWVHDNIARFGGNPDNVTLFGESAGAVSVSLHLLSPLSRDLFSQVILQSGAATAPWSFVPYNKARVHALRLAEAVRCPHTMREVEAMVECLRRTDPITLVENEGSDSLGICEFPFAPVIDGSFLDETPQMSLKRKSFKKAPMMVGSNTDEGNYFLIYFLPELLPLAENVYVDREDFVKSVRKLHPDLNTIAQDAVVFEYTDWLNPDDPDRNRDALDKSVGDYYFTCNVNEFSYRYVQSGQNVYMYYFTHRSTVTPWPKWMGVLHADEIAFLFGEPLNPAKGYTTAEQELSRRMMRYWTNFAKTGFILLTREGLFNYQK</sequence>
<evidence type="ECO:0000256" key="8">
    <source>
        <dbReference type="ARBA" id="ARBA00023180"/>
    </source>
</evidence>
<dbReference type="InterPro" id="IPR050654">
    <property type="entry name" value="AChE-related_enzymes"/>
</dbReference>
<evidence type="ECO:0000256" key="3">
    <source>
        <dbReference type="ARBA" id="ARBA00022487"/>
    </source>
</evidence>
<keyword evidence="7" id="KW-1015">Disulfide bond</keyword>
<keyword evidence="15" id="KW-1185">Reference proteome</keyword>
<dbReference type="PROSITE" id="PS00122">
    <property type="entry name" value="CARBOXYLESTERASE_B_1"/>
    <property type="match status" value="1"/>
</dbReference>
<dbReference type="SMART" id="SM00225">
    <property type="entry name" value="BTB"/>
    <property type="match status" value="1"/>
</dbReference>
<dbReference type="SUPFAM" id="SSF53474">
    <property type="entry name" value="alpha/beta-Hydrolases"/>
    <property type="match status" value="1"/>
</dbReference>
<evidence type="ECO:0000256" key="12">
    <source>
        <dbReference type="PROSITE-ProRule" id="PRU00235"/>
    </source>
</evidence>
<dbReference type="PROSITE" id="PS00941">
    <property type="entry name" value="CARBOXYLESTERASE_B_2"/>
    <property type="match status" value="1"/>
</dbReference>
<dbReference type="AlphaFoldDB" id="T1IZ19"/>
<comment type="similarity">
    <text evidence="1">Belongs to the type-B carboxylesterase/lipase family.</text>
</comment>
<feature type="repeat" description="RCC1" evidence="12">
    <location>
        <begin position="270"/>
        <end position="320"/>
    </location>
</feature>
<evidence type="ECO:0000256" key="6">
    <source>
        <dbReference type="ARBA" id="ARBA00022867"/>
    </source>
</evidence>
<evidence type="ECO:0000256" key="2">
    <source>
        <dbReference type="ARBA" id="ARBA00013276"/>
    </source>
</evidence>
<dbReference type="InterPro" id="IPR029058">
    <property type="entry name" value="AB_hydrolase_fold"/>
</dbReference>
<dbReference type="CDD" id="cd18298">
    <property type="entry name" value="BTB_POZ_RCBTB1_2"/>
    <property type="match status" value="1"/>
</dbReference>
<feature type="active site" description="Acyl-ester intermediate" evidence="11">
    <location>
        <position position="819"/>
    </location>
</feature>
<feature type="domain" description="BTB" evidence="13">
    <location>
        <begin position="388"/>
        <end position="455"/>
    </location>
</feature>
<dbReference type="PROSITE" id="PS50097">
    <property type="entry name" value="BTB"/>
    <property type="match status" value="1"/>
</dbReference>
<dbReference type="Gene3D" id="3.40.50.1820">
    <property type="entry name" value="alpha/beta hydrolase"/>
    <property type="match status" value="1"/>
</dbReference>
<dbReference type="EMBL" id="JH431704">
    <property type="status" value="NOT_ANNOTATED_CDS"/>
    <property type="molecule type" value="Genomic_DNA"/>
</dbReference>
<proteinExistence type="inferred from homology"/>
<evidence type="ECO:0000259" key="13">
    <source>
        <dbReference type="PROSITE" id="PS50097"/>
    </source>
</evidence>
<dbReference type="InterPro" id="IPR000210">
    <property type="entry name" value="BTB/POZ_dom"/>
</dbReference>
<feature type="active site" description="Charge relay system" evidence="11">
    <location>
        <position position="1060"/>
    </location>
</feature>
<dbReference type="Pfam" id="PF00651">
    <property type="entry name" value="BTB"/>
    <property type="match status" value="1"/>
</dbReference>
<dbReference type="FunFam" id="3.40.50.1820:FF:000029">
    <property type="entry name" value="Acetylcholinesterase"/>
    <property type="match status" value="1"/>
</dbReference>
<dbReference type="Gene3D" id="3.30.710.10">
    <property type="entry name" value="Potassium Channel Kv1.1, Chain A"/>
    <property type="match status" value="1"/>
</dbReference>
<feature type="active site" description="Charge relay system" evidence="11">
    <location>
        <position position="946"/>
    </location>
</feature>
<dbReference type="InterPro" id="IPR002018">
    <property type="entry name" value="CarbesteraseB"/>
</dbReference>
<evidence type="ECO:0000256" key="7">
    <source>
        <dbReference type="ARBA" id="ARBA00023157"/>
    </source>
</evidence>
<dbReference type="InterPro" id="IPR000997">
    <property type="entry name" value="Cholinesterase"/>
</dbReference>
<dbReference type="SUPFAM" id="SSF50985">
    <property type="entry name" value="RCC1/BLIP-II"/>
    <property type="match status" value="1"/>
</dbReference>
<keyword evidence="6" id="KW-0531">Neurotransmitter degradation</keyword>
<dbReference type="PRINTS" id="PR00878">
    <property type="entry name" value="CHOLNESTRASE"/>
</dbReference>
<dbReference type="Pfam" id="PF25390">
    <property type="entry name" value="WD40_RLD"/>
    <property type="match status" value="1"/>
</dbReference>
<organism evidence="14 15">
    <name type="scientific">Strigamia maritima</name>
    <name type="common">European centipede</name>
    <name type="synonym">Geophilus maritimus</name>
    <dbReference type="NCBI Taxonomy" id="126957"/>
    <lineage>
        <taxon>Eukaryota</taxon>
        <taxon>Metazoa</taxon>
        <taxon>Ecdysozoa</taxon>
        <taxon>Arthropoda</taxon>
        <taxon>Myriapoda</taxon>
        <taxon>Chilopoda</taxon>
        <taxon>Pleurostigmophora</taxon>
        <taxon>Geophilomorpha</taxon>
        <taxon>Linotaeniidae</taxon>
        <taxon>Strigamia</taxon>
    </lineage>
</organism>
<dbReference type="InterPro" id="IPR019826">
    <property type="entry name" value="Carboxylesterase_B_AS"/>
</dbReference>
<keyword evidence="3" id="KW-0719">Serine esterase</keyword>
<comment type="catalytic activity">
    <reaction evidence="10">
        <text>acetylcholine + H2O = choline + acetate + H(+)</text>
        <dbReference type="Rhea" id="RHEA:17561"/>
        <dbReference type="ChEBI" id="CHEBI:15354"/>
        <dbReference type="ChEBI" id="CHEBI:15355"/>
        <dbReference type="ChEBI" id="CHEBI:15377"/>
        <dbReference type="ChEBI" id="CHEBI:15378"/>
        <dbReference type="ChEBI" id="CHEBI:30089"/>
        <dbReference type="EC" id="3.1.1.7"/>
    </reaction>
</comment>
<dbReference type="InterPro" id="IPR000408">
    <property type="entry name" value="Reg_chr_condens"/>
</dbReference>
<dbReference type="SUPFAM" id="SSF54695">
    <property type="entry name" value="POZ domain"/>
    <property type="match status" value="1"/>
</dbReference>
<dbReference type="InterPro" id="IPR011333">
    <property type="entry name" value="SKP1/BTB/POZ_sf"/>
</dbReference>
<evidence type="ECO:0000313" key="15">
    <source>
        <dbReference type="Proteomes" id="UP000014500"/>
    </source>
</evidence>
<reference evidence="15" key="1">
    <citation type="submission" date="2011-05" db="EMBL/GenBank/DDBJ databases">
        <authorList>
            <person name="Richards S.R."/>
            <person name="Qu J."/>
            <person name="Jiang H."/>
            <person name="Jhangiani S.N."/>
            <person name="Agravi P."/>
            <person name="Goodspeed R."/>
            <person name="Gross S."/>
            <person name="Mandapat C."/>
            <person name="Jackson L."/>
            <person name="Mathew T."/>
            <person name="Pu L."/>
            <person name="Thornton R."/>
            <person name="Saada N."/>
            <person name="Wilczek-Boney K.B."/>
            <person name="Lee S."/>
            <person name="Kovar C."/>
            <person name="Wu Y."/>
            <person name="Scherer S.E."/>
            <person name="Worley K.C."/>
            <person name="Muzny D.M."/>
            <person name="Gibbs R."/>
        </authorList>
    </citation>
    <scope>NUCLEOTIDE SEQUENCE</scope>
    <source>
        <strain evidence="15">Brora</strain>
    </source>
</reference>
<feature type="repeat" description="RCC1" evidence="12">
    <location>
        <begin position="218"/>
        <end position="269"/>
    </location>
</feature>
<accession>T1IZ19</accession>
<dbReference type="HOGENOM" id="CLU_281362_0_0_1"/>
<dbReference type="GO" id="GO:0006581">
    <property type="term" value="P:acetylcholine catabolic process"/>
    <property type="evidence" value="ECO:0007669"/>
    <property type="project" value="TreeGrafter"/>
</dbReference>
<dbReference type="PhylomeDB" id="T1IZ19"/>
<evidence type="ECO:0000256" key="4">
    <source>
        <dbReference type="ARBA" id="ARBA00022737"/>
    </source>
</evidence>
<dbReference type="CDD" id="cd00312">
    <property type="entry name" value="Esterase_lipase"/>
    <property type="match status" value="1"/>
</dbReference>
<comment type="function">
    <text evidence="9">Rapidly hydrolyzes choline released into the synapse.</text>
</comment>
<dbReference type="PANTHER" id="PTHR43918">
    <property type="entry name" value="ACETYLCHOLINESTERASE"/>
    <property type="match status" value="1"/>
</dbReference>
<keyword evidence="5" id="KW-0378">Hydrolase</keyword>
<dbReference type="EnsemblMetazoa" id="SMAR006488-RA">
    <property type="protein sequence ID" value="SMAR006488-PA"/>
    <property type="gene ID" value="SMAR006488"/>
</dbReference>
<evidence type="ECO:0000313" key="14">
    <source>
        <dbReference type="EnsemblMetazoa" id="SMAR006488-PA"/>
    </source>
</evidence>